<keyword evidence="2" id="KW-0812">Transmembrane</keyword>
<organism evidence="3 4">
    <name type="scientific">Phyllotreta striolata</name>
    <name type="common">Striped flea beetle</name>
    <name type="synonym">Crioceris striolata</name>
    <dbReference type="NCBI Taxonomy" id="444603"/>
    <lineage>
        <taxon>Eukaryota</taxon>
        <taxon>Metazoa</taxon>
        <taxon>Ecdysozoa</taxon>
        <taxon>Arthropoda</taxon>
        <taxon>Hexapoda</taxon>
        <taxon>Insecta</taxon>
        <taxon>Pterygota</taxon>
        <taxon>Neoptera</taxon>
        <taxon>Endopterygota</taxon>
        <taxon>Coleoptera</taxon>
        <taxon>Polyphaga</taxon>
        <taxon>Cucujiformia</taxon>
        <taxon>Chrysomeloidea</taxon>
        <taxon>Chrysomelidae</taxon>
        <taxon>Galerucinae</taxon>
        <taxon>Alticini</taxon>
        <taxon>Phyllotreta</taxon>
    </lineage>
</organism>
<feature type="region of interest" description="Disordered" evidence="1">
    <location>
        <begin position="1"/>
        <end position="23"/>
    </location>
</feature>
<gene>
    <name evidence="3" type="ORF">PHYEVI_LOCUS9497</name>
</gene>
<keyword evidence="4" id="KW-1185">Reference proteome</keyword>
<dbReference type="Proteomes" id="UP001153712">
    <property type="component" value="Chromosome 6"/>
</dbReference>
<accession>A0A9N9TVP6</accession>
<evidence type="ECO:0000256" key="1">
    <source>
        <dbReference type="SAM" id="MobiDB-lite"/>
    </source>
</evidence>
<reference evidence="3" key="1">
    <citation type="submission" date="2022-01" db="EMBL/GenBank/DDBJ databases">
        <authorList>
            <person name="King R."/>
        </authorList>
    </citation>
    <scope>NUCLEOTIDE SEQUENCE</scope>
</reference>
<dbReference type="AlphaFoldDB" id="A0A9N9TVP6"/>
<name>A0A9N9TVP6_PHYSR</name>
<evidence type="ECO:0000313" key="3">
    <source>
        <dbReference type="EMBL" id="CAG9863198.1"/>
    </source>
</evidence>
<evidence type="ECO:0000313" key="4">
    <source>
        <dbReference type="Proteomes" id="UP001153712"/>
    </source>
</evidence>
<keyword evidence="2" id="KW-1133">Transmembrane helix</keyword>
<feature type="transmembrane region" description="Helical" evidence="2">
    <location>
        <begin position="32"/>
        <end position="53"/>
    </location>
</feature>
<dbReference type="EMBL" id="OU900099">
    <property type="protein sequence ID" value="CAG9863198.1"/>
    <property type="molecule type" value="Genomic_DNA"/>
</dbReference>
<evidence type="ECO:0000256" key="2">
    <source>
        <dbReference type="SAM" id="Phobius"/>
    </source>
</evidence>
<keyword evidence="2" id="KW-0472">Membrane</keyword>
<sequence length="56" mass="5823">MKREQGKGAGGSGPGGVCLPGQNDQQKSRESVIANLVIFVALVGVIRATPYILEVL</sequence>
<feature type="compositionally biased region" description="Gly residues" evidence="1">
    <location>
        <begin position="7"/>
        <end position="18"/>
    </location>
</feature>
<protein>
    <submittedName>
        <fullName evidence="3">Uncharacterized protein</fullName>
    </submittedName>
</protein>
<proteinExistence type="predicted"/>